<sequence>MKLILTLIFSVFFSVCFGQKQGNNSRIIRDSAEIADLKKQVALLQTGIEQSNNIVAIGASTVANQLSASNTAIAVFGIVVAVMLFISGFYITKIESRTSALEKRTAEKLLAIEAIERRIVEIQSDIQNHTPALYKEIKREETALVLERIEQNPMTGEYLVGALYATYLNDSDYQRVYKLIKEGSEGDTVFMYVELLTVFLFKSSPITFLKGDTIFYPDYADADDVNAFIELTLRNVDKPECPIARGYLIGLLGRYNVVEYIDRIIGILTVDEIKQILERIRQGTMPNRFVDKLSAALPQE</sequence>
<protein>
    <submittedName>
        <fullName evidence="2">Uncharacterized protein</fullName>
    </submittedName>
</protein>
<dbReference type="EMBL" id="SIXF01000002">
    <property type="protein sequence ID" value="TBO44312.1"/>
    <property type="molecule type" value="Genomic_DNA"/>
</dbReference>
<accession>A0A4Q9HGD7</accession>
<name>A0A4Q9HGD7_9SPHI</name>
<dbReference type="Proteomes" id="UP000291819">
    <property type="component" value="Unassembled WGS sequence"/>
</dbReference>
<gene>
    <name evidence="2" type="ORF">EYS08_03085</name>
</gene>
<keyword evidence="3" id="KW-1185">Reference proteome</keyword>
<proteinExistence type="predicted"/>
<evidence type="ECO:0000313" key="3">
    <source>
        <dbReference type="Proteomes" id="UP000291819"/>
    </source>
</evidence>
<keyword evidence="1" id="KW-0472">Membrane</keyword>
<keyword evidence="1" id="KW-0812">Transmembrane</keyword>
<reference evidence="2 3" key="1">
    <citation type="submission" date="2019-02" db="EMBL/GenBank/DDBJ databases">
        <title>Pedobacter kyonggii whole genome sequence analysis.</title>
        <authorList>
            <person name="Dahal R.H."/>
        </authorList>
    </citation>
    <scope>NUCLEOTIDE SEQUENCE [LARGE SCALE GENOMIC DNA]</scope>
    <source>
        <strain evidence="2 3">K-4-11-1</strain>
    </source>
</reference>
<keyword evidence="1" id="KW-1133">Transmembrane helix</keyword>
<organism evidence="2 3">
    <name type="scientific">Pedobacter kyonggii</name>
    <dbReference type="NCBI Taxonomy" id="1926871"/>
    <lineage>
        <taxon>Bacteria</taxon>
        <taxon>Pseudomonadati</taxon>
        <taxon>Bacteroidota</taxon>
        <taxon>Sphingobacteriia</taxon>
        <taxon>Sphingobacteriales</taxon>
        <taxon>Sphingobacteriaceae</taxon>
        <taxon>Pedobacter</taxon>
    </lineage>
</organism>
<comment type="caution">
    <text evidence="2">The sequence shown here is derived from an EMBL/GenBank/DDBJ whole genome shotgun (WGS) entry which is preliminary data.</text>
</comment>
<evidence type="ECO:0000313" key="2">
    <source>
        <dbReference type="EMBL" id="TBO44312.1"/>
    </source>
</evidence>
<evidence type="ECO:0000256" key="1">
    <source>
        <dbReference type="SAM" id="Phobius"/>
    </source>
</evidence>
<feature type="transmembrane region" description="Helical" evidence="1">
    <location>
        <begin position="72"/>
        <end position="91"/>
    </location>
</feature>
<dbReference type="AlphaFoldDB" id="A0A4Q9HGD7"/>
<dbReference type="RefSeq" id="WP_131028392.1">
    <property type="nucleotide sequence ID" value="NZ_SIXF01000002.1"/>
</dbReference>